<sequence>MKSVSLPFMIAASAFFSGNAFCATLSGGSSPTSSELESWKTKEYYTDYCDYFEGRNPEKVVCGEEYCHDRIKGARAFDSPASVISVIESYNLASYIRYKSDTVGTDIEKFCVDDSLLRNKNASHSGGELEGVFFRGVLKLQEVQNGEVHYIPFKTSKLSKQDDLGSGAMNYSLTLSDQKDPSKFTDDKIKLVAAEWLAFRRVLNKVDKKFEETLPDDMKLDTSSLTLTVTPGENPGKPYETRLTGLLKLPLENHVNINFYSAAIRFAKPGFNNFRKNIRYKRSVSMIPDYVDSNSEQMSNGGAFKLVEIRLEPVN</sequence>
<accession>A0ABY6GS59</accession>
<feature type="chain" id="PRO_5047115737" evidence="1">
    <location>
        <begin position="23"/>
        <end position="315"/>
    </location>
</feature>
<proteinExistence type="predicted"/>
<gene>
    <name evidence="2" type="ORF">NX720_22525</name>
</gene>
<dbReference type="RefSeq" id="WP_262597676.1">
    <property type="nucleotide sequence ID" value="NZ_CP103300.1"/>
</dbReference>
<dbReference type="Proteomes" id="UP001163255">
    <property type="component" value="Chromosome"/>
</dbReference>
<keyword evidence="1" id="KW-0732">Signal</keyword>
<keyword evidence="3" id="KW-1185">Reference proteome</keyword>
<protein>
    <submittedName>
        <fullName evidence="2">Uncharacterized protein</fullName>
    </submittedName>
</protein>
<evidence type="ECO:0000313" key="2">
    <source>
        <dbReference type="EMBL" id="UYM15584.1"/>
    </source>
</evidence>
<organism evidence="2 3">
    <name type="scientific">Endozoicomonas euniceicola</name>
    <dbReference type="NCBI Taxonomy" id="1234143"/>
    <lineage>
        <taxon>Bacteria</taxon>
        <taxon>Pseudomonadati</taxon>
        <taxon>Pseudomonadota</taxon>
        <taxon>Gammaproteobacteria</taxon>
        <taxon>Oceanospirillales</taxon>
        <taxon>Endozoicomonadaceae</taxon>
        <taxon>Endozoicomonas</taxon>
    </lineage>
</organism>
<name>A0ABY6GS59_9GAMM</name>
<evidence type="ECO:0000256" key="1">
    <source>
        <dbReference type="SAM" id="SignalP"/>
    </source>
</evidence>
<feature type="signal peptide" evidence="1">
    <location>
        <begin position="1"/>
        <end position="22"/>
    </location>
</feature>
<reference evidence="2" key="1">
    <citation type="submission" date="2022-10" db="EMBL/GenBank/DDBJ databases">
        <title>Completed Genome Sequence of two octocoral isolated bacterium, Endozoicomonas euniceicola EF212T and Endozoicomonas gorgoniicola PS125T.</title>
        <authorList>
            <person name="Chiou Y.-J."/>
            <person name="Chen Y.-H."/>
        </authorList>
    </citation>
    <scope>NUCLEOTIDE SEQUENCE</scope>
    <source>
        <strain evidence="2">EF212</strain>
    </source>
</reference>
<dbReference type="EMBL" id="CP103300">
    <property type="protein sequence ID" value="UYM15584.1"/>
    <property type="molecule type" value="Genomic_DNA"/>
</dbReference>
<evidence type="ECO:0000313" key="3">
    <source>
        <dbReference type="Proteomes" id="UP001163255"/>
    </source>
</evidence>